<keyword evidence="1" id="KW-0812">Transmembrane</keyword>
<dbReference type="Pfam" id="PF01478">
    <property type="entry name" value="Peptidase_A24"/>
    <property type="match status" value="1"/>
</dbReference>
<feature type="transmembrane region" description="Helical" evidence="1">
    <location>
        <begin position="115"/>
        <end position="135"/>
    </location>
</feature>
<keyword evidence="1" id="KW-0472">Membrane</keyword>
<dbReference type="Gene3D" id="1.20.120.1220">
    <property type="match status" value="1"/>
</dbReference>
<protein>
    <submittedName>
        <fullName evidence="3">Putative Type IV leader peptidase family</fullName>
    </submittedName>
</protein>
<reference evidence="3" key="1">
    <citation type="submission" date="2016-04" db="EMBL/GenBank/DDBJ databases">
        <authorList>
            <person name="Evans L.H."/>
            <person name="Alamgir A."/>
            <person name="Owens N."/>
            <person name="Weber N.D."/>
            <person name="Virtaneva K."/>
            <person name="Barbian K."/>
            <person name="Babar A."/>
            <person name="Rosenke K."/>
        </authorList>
    </citation>
    <scope>NUCLEOTIDE SEQUENCE</scope>
    <source>
        <strain evidence="3">86</strain>
    </source>
</reference>
<evidence type="ECO:0000259" key="2">
    <source>
        <dbReference type="Pfam" id="PF01478"/>
    </source>
</evidence>
<dbReference type="EMBL" id="FLUN01000001">
    <property type="protein sequence ID" value="SBW01095.1"/>
    <property type="molecule type" value="Genomic_DNA"/>
</dbReference>
<sequence>MNYISILINAAALIYGGIADYKRREIPNTVPIILLSLAAFSFPTFWRIMGLILPAVLLLAAAKLTKSEVPGGDFKLICALGFACGLPELAAILVLSALGAMAYGTIRNLPIKRHIPLCAYVAPAYIVLHMMAFFLEGGGSM</sequence>
<evidence type="ECO:0000313" key="3">
    <source>
        <dbReference type="EMBL" id="SBW01095.1"/>
    </source>
</evidence>
<organism evidence="3">
    <name type="scientific">uncultured Eubacteriales bacterium</name>
    <dbReference type="NCBI Taxonomy" id="172733"/>
    <lineage>
        <taxon>Bacteria</taxon>
        <taxon>Bacillati</taxon>
        <taxon>Bacillota</taxon>
        <taxon>Clostridia</taxon>
        <taxon>Eubacteriales</taxon>
        <taxon>environmental samples</taxon>
    </lineage>
</organism>
<accession>A0A212JP45</accession>
<dbReference type="GO" id="GO:0004190">
    <property type="term" value="F:aspartic-type endopeptidase activity"/>
    <property type="evidence" value="ECO:0007669"/>
    <property type="project" value="InterPro"/>
</dbReference>
<dbReference type="InterPro" id="IPR000045">
    <property type="entry name" value="Prepilin_IV_endopep_pep"/>
</dbReference>
<dbReference type="GO" id="GO:0016020">
    <property type="term" value="C:membrane"/>
    <property type="evidence" value="ECO:0007669"/>
    <property type="project" value="InterPro"/>
</dbReference>
<feature type="domain" description="Prepilin type IV endopeptidase peptidase" evidence="2">
    <location>
        <begin position="8"/>
        <end position="104"/>
    </location>
</feature>
<gene>
    <name evidence="3" type="ORF">KL86CLO1_11430</name>
</gene>
<evidence type="ECO:0000256" key="1">
    <source>
        <dbReference type="SAM" id="Phobius"/>
    </source>
</evidence>
<dbReference type="AlphaFoldDB" id="A0A212JP45"/>
<feature type="transmembrane region" description="Helical" evidence="1">
    <location>
        <begin position="74"/>
        <end position="103"/>
    </location>
</feature>
<feature type="transmembrane region" description="Helical" evidence="1">
    <location>
        <begin position="32"/>
        <end position="62"/>
    </location>
</feature>
<keyword evidence="1" id="KW-1133">Transmembrane helix</keyword>
<proteinExistence type="predicted"/>
<name>A0A212JP45_9FIRM</name>